<dbReference type="Gene3D" id="3.30.499.10">
    <property type="entry name" value="Aconitase, domain 3"/>
    <property type="match status" value="2"/>
</dbReference>
<keyword evidence="1" id="KW-0479">Metal-binding</keyword>
<evidence type="ECO:0000259" key="5">
    <source>
        <dbReference type="Pfam" id="PF00694"/>
    </source>
</evidence>
<dbReference type="InterPro" id="IPR018136">
    <property type="entry name" value="Aconitase_4Fe-4S_BS"/>
</dbReference>
<dbReference type="InterPro" id="IPR015928">
    <property type="entry name" value="Aconitase/3IPM_dehydase_swvl"/>
</dbReference>
<evidence type="ECO:0000256" key="2">
    <source>
        <dbReference type="ARBA" id="ARBA00023004"/>
    </source>
</evidence>
<dbReference type="GO" id="GO:0003994">
    <property type="term" value="F:aconitate hydratase activity"/>
    <property type="evidence" value="ECO:0007669"/>
    <property type="project" value="UniProtKB-EC"/>
</dbReference>
<dbReference type="GO" id="GO:0051536">
    <property type="term" value="F:iron-sulfur cluster binding"/>
    <property type="evidence" value="ECO:0007669"/>
    <property type="project" value="UniProtKB-KW"/>
</dbReference>
<proteinExistence type="predicted"/>
<dbReference type="AlphaFoldDB" id="A0ABD5SNJ4"/>
<keyword evidence="6" id="KW-0456">Lyase</keyword>
<dbReference type="Gene3D" id="3.20.19.10">
    <property type="entry name" value="Aconitase, domain 4"/>
    <property type="match status" value="1"/>
</dbReference>
<keyword evidence="3" id="KW-0411">Iron-sulfur</keyword>
<dbReference type="InterPro" id="IPR000573">
    <property type="entry name" value="AconitaseA/IPMdHydase_ssu_swvl"/>
</dbReference>
<dbReference type="Pfam" id="PF00694">
    <property type="entry name" value="Aconitase_C"/>
    <property type="match status" value="1"/>
</dbReference>
<keyword evidence="7" id="KW-1185">Reference proteome</keyword>
<dbReference type="PROSITE" id="PS01244">
    <property type="entry name" value="ACONITASE_2"/>
    <property type="match status" value="1"/>
</dbReference>
<evidence type="ECO:0000256" key="1">
    <source>
        <dbReference type="ARBA" id="ARBA00022723"/>
    </source>
</evidence>
<dbReference type="PANTHER" id="PTHR43160:SF4">
    <property type="entry name" value="ACONITATE HYDRATASE B"/>
    <property type="match status" value="1"/>
</dbReference>
<dbReference type="GO" id="GO:0046872">
    <property type="term" value="F:metal ion binding"/>
    <property type="evidence" value="ECO:0007669"/>
    <property type="project" value="UniProtKB-KW"/>
</dbReference>
<evidence type="ECO:0000256" key="3">
    <source>
        <dbReference type="ARBA" id="ARBA00023014"/>
    </source>
</evidence>
<organism evidence="6 7">
    <name type="scientific">Natrinema soli</name>
    <dbReference type="NCBI Taxonomy" id="1930624"/>
    <lineage>
        <taxon>Archaea</taxon>
        <taxon>Methanobacteriati</taxon>
        <taxon>Methanobacteriota</taxon>
        <taxon>Stenosarchaea group</taxon>
        <taxon>Halobacteria</taxon>
        <taxon>Halobacteriales</taxon>
        <taxon>Natrialbaceae</taxon>
        <taxon>Natrinema</taxon>
    </lineage>
</organism>
<feature type="domain" description="Aconitase A/isopropylmalate dehydratase small subunit swivel" evidence="5">
    <location>
        <begin position="510"/>
        <end position="573"/>
    </location>
</feature>
<dbReference type="InterPro" id="IPR050926">
    <property type="entry name" value="Aconitase/IPM_isomerase"/>
</dbReference>
<evidence type="ECO:0000313" key="7">
    <source>
        <dbReference type="Proteomes" id="UP001596383"/>
    </source>
</evidence>
<dbReference type="PRINTS" id="PR00415">
    <property type="entry name" value="ACONITASE"/>
</dbReference>
<dbReference type="NCBIfam" id="NF005558">
    <property type="entry name" value="PRK07229.1"/>
    <property type="match status" value="1"/>
</dbReference>
<accession>A0ABD5SNJ4</accession>
<evidence type="ECO:0000313" key="6">
    <source>
        <dbReference type="EMBL" id="MFC6766875.1"/>
    </source>
</evidence>
<dbReference type="NCBIfam" id="TIGR01342">
    <property type="entry name" value="acon_putative"/>
    <property type="match status" value="1"/>
</dbReference>
<dbReference type="SUPFAM" id="SSF53732">
    <property type="entry name" value="Aconitase iron-sulfur domain"/>
    <property type="match status" value="1"/>
</dbReference>
<feature type="domain" description="Aconitase/3-isopropylmalate dehydratase large subunit alpha/beta/alpha" evidence="4">
    <location>
        <begin position="8"/>
        <end position="407"/>
    </location>
</feature>
<dbReference type="PANTHER" id="PTHR43160">
    <property type="entry name" value="ACONITATE HYDRATASE B"/>
    <property type="match status" value="1"/>
</dbReference>
<dbReference type="RefSeq" id="WP_273739821.1">
    <property type="nucleotide sequence ID" value="NZ_JAQIVI010000299.1"/>
</dbReference>
<dbReference type="Pfam" id="PF00330">
    <property type="entry name" value="Aconitase"/>
    <property type="match status" value="1"/>
</dbReference>
<gene>
    <name evidence="6" type="ORF">ACFQE6_18410</name>
</gene>
<name>A0ABD5SNJ4_9EURY</name>
<dbReference type="Proteomes" id="UP001596383">
    <property type="component" value="Unassembled WGS sequence"/>
</dbReference>
<dbReference type="PROSITE" id="PS00450">
    <property type="entry name" value="ACONITASE_1"/>
    <property type="match status" value="1"/>
</dbReference>
<sequence length="640" mass="68283">MGATLTEKLLSEHCAGGELEPGETIDVEIDQVLLQDVLGPLVWIEFEALEFDEVEPDVAVTYADHQVYQFDGDDTATHKYLRTVSQRYGGHFSKPGNGICHQVHRERFIEPGATLLGSDSHSTTMGGFGALGIGAGGLDVALAMGGEPYTLNVPEVVEVHLIGELDGWASAKDVILELLRRLSVKGGVGSVFEFTGPGVVSLSVPERCTIANMTTELGATSALFPSDTRTRQHLRRLGREDAFRELSPDDDATYEERIEVDLSAIEPLIAEPSMPDNVVPVSEVAGTPVDQCIVGTCTNGSYFDVATVANIVDGAEVASETDFVVAPASKRSIEILAREGRTEALYAAGVNLSESTCGACIGQGHVPAPESVSLRAFNRNFKGRSGNPDDSVYLASPEVVAASAITGEIVDPRDLDRDPPAVSLPDDMTRTDAEIVGPNHRADVYRGETIGTVPLKPRLPSEVRGPALTKAGDNVTTDHIVPASAEVMSVWSDPQACADYTLTRIDEDFPEKARAADGGWVVAGENYGQGSSRENAALELAVLGVDGVIAKDFARIHFANLVNFGVLPLTFADDTAYERIEEGDDLSIAGDVADLVRGGAEQITVRVNDDWTFEASVHLTDAERATLVAGGKLSQLKREQ</sequence>
<dbReference type="EC" id="4.2.1.3" evidence="6"/>
<dbReference type="InterPro" id="IPR015931">
    <property type="entry name" value="Acnase/IPM_dHydase_lsu_aba_1/3"/>
</dbReference>
<reference evidence="6 7" key="1">
    <citation type="journal article" date="2019" name="Int. J. Syst. Evol. Microbiol.">
        <title>The Global Catalogue of Microorganisms (GCM) 10K type strain sequencing project: providing services to taxonomists for standard genome sequencing and annotation.</title>
        <authorList>
            <consortium name="The Broad Institute Genomics Platform"/>
            <consortium name="The Broad Institute Genome Sequencing Center for Infectious Disease"/>
            <person name="Wu L."/>
            <person name="Ma J."/>
        </authorList>
    </citation>
    <scope>NUCLEOTIDE SEQUENCE [LARGE SCALE GENOMIC DNA]</scope>
    <source>
        <strain evidence="6 7">LMG 29247</strain>
    </source>
</reference>
<comment type="caution">
    <text evidence="6">The sequence shown here is derived from an EMBL/GenBank/DDBJ whole genome shotgun (WGS) entry which is preliminary data.</text>
</comment>
<dbReference type="InterPro" id="IPR006250">
    <property type="entry name" value="Aconitase_put"/>
</dbReference>
<evidence type="ECO:0000259" key="4">
    <source>
        <dbReference type="Pfam" id="PF00330"/>
    </source>
</evidence>
<dbReference type="SUPFAM" id="SSF52016">
    <property type="entry name" value="LeuD/IlvD-like"/>
    <property type="match status" value="1"/>
</dbReference>
<keyword evidence="2" id="KW-0408">Iron</keyword>
<protein>
    <submittedName>
        <fullName evidence="6">Aconitate hydratase</fullName>
        <ecNumber evidence="6">4.2.1.3</ecNumber>
    </submittedName>
</protein>
<dbReference type="EMBL" id="JBHSWV010000299">
    <property type="protein sequence ID" value="MFC6766875.1"/>
    <property type="molecule type" value="Genomic_DNA"/>
</dbReference>
<dbReference type="InterPro" id="IPR036008">
    <property type="entry name" value="Aconitase_4Fe-4S_dom"/>
</dbReference>
<dbReference type="InterPro" id="IPR001030">
    <property type="entry name" value="Acoase/IPM_deHydtase_lsu_aba"/>
</dbReference>